<proteinExistence type="predicted"/>
<name>A0A4R2KSL0_9GAMM</name>
<keyword evidence="7" id="KW-1185">Reference proteome</keyword>
<dbReference type="NCBIfam" id="NF008221">
    <property type="entry name" value="PRK10992.1"/>
    <property type="match status" value="1"/>
</dbReference>
<keyword evidence="2" id="KW-0963">Cytoplasm</keyword>
<accession>A0A4R2KSL0</accession>
<dbReference type="OrthoDB" id="9797132at2"/>
<dbReference type="RefSeq" id="WP_132545460.1">
    <property type="nucleotide sequence ID" value="NZ_SLWY01000026.1"/>
</dbReference>
<reference evidence="6 7" key="1">
    <citation type="submission" date="2019-03" db="EMBL/GenBank/DDBJ databases">
        <title>Genomic Encyclopedia of Type Strains, Phase IV (KMG-IV): sequencing the most valuable type-strain genomes for metagenomic binning, comparative biology and taxonomic classification.</title>
        <authorList>
            <person name="Goeker M."/>
        </authorList>
    </citation>
    <scope>NUCLEOTIDE SEQUENCE [LARGE SCALE GENOMIC DNA]</scope>
    <source>
        <strain evidence="6 7">DSM 25287</strain>
    </source>
</reference>
<dbReference type="InterPro" id="IPR019903">
    <property type="entry name" value="RIC_family"/>
</dbReference>
<dbReference type="NCBIfam" id="TIGR03652">
    <property type="entry name" value="FeS_repair_RIC"/>
    <property type="match status" value="1"/>
</dbReference>
<sequence>MNLLDQPLGQLARRIAGATRVFHDHQLDFCCGGKHSLRDAAAARGVDGPAVAARLQDLLDHAGPANRDWGTATPAELIDHIITRFHERHRDELPELIRLAEKVERVHGDRADCPVGLAAHLSAMWRELENHMQKEEEVLFPLLAGGHGVLAGGPIAVLRHEHDEHGEALQRIAELTRDITLPRGACNTWRALYLGLRTLREGLMEHIHLENNVLFEQATAGAPWPQA</sequence>
<evidence type="ECO:0000313" key="6">
    <source>
        <dbReference type="EMBL" id="TCO77351.1"/>
    </source>
</evidence>
<dbReference type="InterPro" id="IPR012312">
    <property type="entry name" value="Hemerythrin-like"/>
</dbReference>
<protein>
    <submittedName>
        <fullName evidence="6">Regulator of cell morphogenesis and NO signaling</fullName>
    </submittedName>
</protein>
<dbReference type="PANTHER" id="PTHR36438">
    <property type="entry name" value="IRON-SULFUR CLUSTER REPAIR PROTEIN YTFE"/>
    <property type="match status" value="1"/>
</dbReference>
<evidence type="ECO:0000256" key="4">
    <source>
        <dbReference type="ARBA" id="ARBA00023004"/>
    </source>
</evidence>
<comment type="subcellular location">
    <subcellularLocation>
        <location evidence="1">Cytoplasm</location>
    </subcellularLocation>
</comment>
<dbReference type="CDD" id="cd12108">
    <property type="entry name" value="Hr-like"/>
    <property type="match status" value="1"/>
</dbReference>
<dbReference type="Pfam" id="PF01814">
    <property type="entry name" value="Hemerythrin"/>
    <property type="match status" value="1"/>
</dbReference>
<dbReference type="GO" id="GO:0005737">
    <property type="term" value="C:cytoplasm"/>
    <property type="evidence" value="ECO:0007669"/>
    <property type="project" value="UniProtKB-SubCell"/>
</dbReference>
<evidence type="ECO:0000259" key="5">
    <source>
        <dbReference type="Pfam" id="PF01814"/>
    </source>
</evidence>
<dbReference type="GO" id="GO:0046872">
    <property type="term" value="F:metal ion binding"/>
    <property type="evidence" value="ECO:0007669"/>
    <property type="project" value="UniProtKB-KW"/>
</dbReference>
<evidence type="ECO:0000256" key="3">
    <source>
        <dbReference type="ARBA" id="ARBA00022723"/>
    </source>
</evidence>
<dbReference type="AlphaFoldDB" id="A0A4R2KSL0"/>
<evidence type="ECO:0000256" key="2">
    <source>
        <dbReference type="ARBA" id="ARBA00022490"/>
    </source>
</evidence>
<organism evidence="6 7">
    <name type="scientific">Plasticicumulans lactativorans</name>
    <dbReference type="NCBI Taxonomy" id="1133106"/>
    <lineage>
        <taxon>Bacteria</taxon>
        <taxon>Pseudomonadati</taxon>
        <taxon>Pseudomonadota</taxon>
        <taxon>Gammaproteobacteria</taxon>
        <taxon>Candidatus Competibacteraceae</taxon>
        <taxon>Plasticicumulans</taxon>
    </lineage>
</organism>
<dbReference type="Proteomes" id="UP000295765">
    <property type="component" value="Unassembled WGS sequence"/>
</dbReference>
<comment type="caution">
    <text evidence="6">The sequence shown here is derived from an EMBL/GenBank/DDBJ whole genome shotgun (WGS) entry which is preliminary data.</text>
</comment>
<dbReference type="Gene3D" id="1.20.120.520">
    <property type="entry name" value="nmb1532 protein domain like"/>
    <property type="match status" value="1"/>
</dbReference>
<dbReference type="EMBL" id="SLWY01000026">
    <property type="protein sequence ID" value="TCO77351.1"/>
    <property type="molecule type" value="Genomic_DNA"/>
</dbReference>
<keyword evidence="4" id="KW-0408">Iron</keyword>
<gene>
    <name evidence="6" type="ORF">EV699_12637</name>
</gene>
<evidence type="ECO:0000256" key="1">
    <source>
        <dbReference type="ARBA" id="ARBA00004496"/>
    </source>
</evidence>
<evidence type="ECO:0000313" key="7">
    <source>
        <dbReference type="Proteomes" id="UP000295765"/>
    </source>
</evidence>
<dbReference type="PANTHER" id="PTHR36438:SF1">
    <property type="entry name" value="IRON-SULFUR CLUSTER REPAIR PROTEIN YTFE"/>
    <property type="match status" value="1"/>
</dbReference>
<dbReference type="Pfam" id="PF04405">
    <property type="entry name" value="ScdA_N"/>
    <property type="match status" value="1"/>
</dbReference>
<keyword evidence="3" id="KW-0479">Metal-binding</keyword>
<feature type="domain" description="Hemerythrin-like" evidence="5">
    <location>
        <begin position="78"/>
        <end position="217"/>
    </location>
</feature>